<dbReference type="Pfam" id="PF12705">
    <property type="entry name" value="PDDEXK_1"/>
    <property type="match status" value="1"/>
</dbReference>
<feature type="binding site" evidence="15">
    <location>
        <begin position="23"/>
        <end position="30"/>
    </location>
    <ligand>
        <name>ATP</name>
        <dbReference type="ChEBI" id="CHEBI:30616"/>
    </ligand>
</feature>
<evidence type="ECO:0000256" key="9">
    <source>
        <dbReference type="ARBA" id="ARBA00023125"/>
    </source>
</evidence>
<dbReference type="GO" id="GO:0033202">
    <property type="term" value="C:DNA helicase complex"/>
    <property type="evidence" value="ECO:0007669"/>
    <property type="project" value="TreeGrafter"/>
</dbReference>
<comment type="catalytic activity">
    <reaction evidence="12 14">
        <text>Couples ATP hydrolysis with the unwinding of duplex DNA by translocating in the 3'-5' direction.</text>
        <dbReference type="EC" id="5.6.2.4"/>
    </reaction>
</comment>
<dbReference type="Gene3D" id="1.10.10.160">
    <property type="match status" value="1"/>
</dbReference>
<evidence type="ECO:0000256" key="15">
    <source>
        <dbReference type="PROSITE-ProRule" id="PRU00560"/>
    </source>
</evidence>
<dbReference type="EC" id="3.1.-.-" evidence="14"/>
<dbReference type="InterPro" id="IPR014017">
    <property type="entry name" value="DNA_helicase_UvrD-like_C"/>
</dbReference>
<keyword evidence="10 14" id="KW-0234">DNA repair</keyword>
<keyword evidence="11 14" id="KW-0413">Isomerase</keyword>
<evidence type="ECO:0000256" key="12">
    <source>
        <dbReference type="ARBA" id="ARBA00034617"/>
    </source>
</evidence>
<keyword evidence="4 14" id="KW-0227">DNA damage</keyword>
<evidence type="ECO:0000256" key="4">
    <source>
        <dbReference type="ARBA" id="ARBA00022763"/>
    </source>
</evidence>
<dbReference type="EC" id="5.6.2.4" evidence="14"/>
<evidence type="ECO:0000256" key="10">
    <source>
        <dbReference type="ARBA" id="ARBA00023204"/>
    </source>
</evidence>
<keyword evidence="6 14" id="KW-0347">Helicase</keyword>
<dbReference type="PROSITE" id="PS51198">
    <property type="entry name" value="UVRD_HELICASE_ATP_BIND"/>
    <property type="match status" value="1"/>
</dbReference>
<dbReference type="InterPro" id="IPR014152">
    <property type="entry name" value="AddA"/>
</dbReference>
<dbReference type="RefSeq" id="WP_153381643.1">
    <property type="nucleotide sequence ID" value="NZ_VDFM01000001.1"/>
</dbReference>
<comment type="similarity">
    <text evidence="14">Belongs to the helicase family. AddA subfamily.</text>
</comment>
<dbReference type="EMBL" id="VDFM01000001">
    <property type="protein sequence ID" value="MQS51601.1"/>
    <property type="molecule type" value="Genomic_DNA"/>
</dbReference>
<dbReference type="PROSITE" id="PS51217">
    <property type="entry name" value="UVRD_HELICASE_CTER"/>
    <property type="match status" value="1"/>
</dbReference>
<dbReference type="OrthoDB" id="9810135at2"/>
<dbReference type="InterPro" id="IPR013986">
    <property type="entry name" value="DExx_box_DNA_helicase_dom_sf"/>
</dbReference>
<name>A0A5P0ZEW6_9LACO</name>
<dbReference type="GO" id="GO:0005524">
    <property type="term" value="F:ATP binding"/>
    <property type="evidence" value="ECO:0007669"/>
    <property type="project" value="UniProtKB-UniRule"/>
</dbReference>
<evidence type="ECO:0000256" key="11">
    <source>
        <dbReference type="ARBA" id="ARBA00023235"/>
    </source>
</evidence>
<comment type="subunit">
    <text evidence="14">Heterodimer of AddA and AddB/RexB.</text>
</comment>
<evidence type="ECO:0000259" key="16">
    <source>
        <dbReference type="PROSITE" id="PS51198"/>
    </source>
</evidence>
<dbReference type="Pfam" id="PF13361">
    <property type="entry name" value="UvrD_C"/>
    <property type="match status" value="1"/>
</dbReference>
<dbReference type="AlphaFoldDB" id="A0A5P0ZEW6"/>
<keyword evidence="7 14" id="KW-0269">Exonuclease</keyword>
<comment type="function">
    <text evidence="14">The heterodimer acts as both an ATP-dependent DNA helicase and an ATP-dependent, dual-direction single-stranded exonuclease. Recognizes the chi site generating a DNA molecule suitable for the initiation of homologous recombination. The AddA nuclease domain is required for chi fragment generation; this subunit has the helicase and 3' -&gt; 5' nuclease activities.</text>
</comment>
<dbReference type="PANTHER" id="PTHR11070">
    <property type="entry name" value="UVRD / RECB / PCRA DNA HELICASE FAMILY MEMBER"/>
    <property type="match status" value="1"/>
</dbReference>
<evidence type="ECO:0000259" key="17">
    <source>
        <dbReference type="PROSITE" id="PS51217"/>
    </source>
</evidence>
<organism evidence="18 19">
    <name type="scientific">Companilactobacillus mishanensis</name>
    <dbReference type="NCBI Taxonomy" id="2486008"/>
    <lineage>
        <taxon>Bacteria</taxon>
        <taxon>Bacillati</taxon>
        <taxon>Bacillota</taxon>
        <taxon>Bacilli</taxon>
        <taxon>Lactobacillales</taxon>
        <taxon>Lactobacillaceae</taxon>
        <taxon>Companilactobacillus</taxon>
    </lineage>
</organism>
<dbReference type="Gene3D" id="3.40.50.300">
    <property type="entry name" value="P-loop containing nucleotide triphosphate hydrolases"/>
    <property type="match status" value="4"/>
</dbReference>
<comment type="catalytic activity">
    <reaction evidence="13 14">
        <text>ATP + H2O = ADP + phosphate + H(+)</text>
        <dbReference type="Rhea" id="RHEA:13065"/>
        <dbReference type="ChEBI" id="CHEBI:15377"/>
        <dbReference type="ChEBI" id="CHEBI:15378"/>
        <dbReference type="ChEBI" id="CHEBI:30616"/>
        <dbReference type="ChEBI" id="CHEBI:43474"/>
        <dbReference type="ChEBI" id="CHEBI:456216"/>
        <dbReference type="EC" id="5.6.2.4"/>
    </reaction>
</comment>
<dbReference type="GO" id="GO:0005829">
    <property type="term" value="C:cytosol"/>
    <property type="evidence" value="ECO:0007669"/>
    <property type="project" value="TreeGrafter"/>
</dbReference>
<dbReference type="Gene3D" id="1.10.274.50">
    <property type="match status" value="1"/>
</dbReference>
<dbReference type="InterPro" id="IPR027417">
    <property type="entry name" value="P-loop_NTPase"/>
</dbReference>
<keyword evidence="2 14" id="KW-0540">Nuclease</keyword>
<dbReference type="SUPFAM" id="SSF52980">
    <property type="entry name" value="Restriction endonuclease-like"/>
    <property type="match status" value="1"/>
</dbReference>
<comment type="similarity">
    <text evidence="1">Belongs to the helicase family. UvrD subfamily.</text>
</comment>
<dbReference type="InterPro" id="IPR000212">
    <property type="entry name" value="DNA_helicase_UvrD/REP"/>
</dbReference>
<dbReference type="GO" id="GO:0003690">
    <property type="term" value="F:double-stranded DNA binding"/>
    <property type="evidence" value="ECO:0007669"/>
    <property type="project" value="UniProtKB-UniRule"/>
</dbReference>
<evidence type="ECO:0000313" key="19">
    <source>
        <dbReference type="Proteomes" id="UP000380386"/>
    </source>
</evidence>
<evidence type="ECO:0000256" key="7">
    <source>
        <dbReference type="ARBA" id="ARBA00022839"/>
    </source>
</evidence>
<evidence type="ECO:0000256" key="13">
    <source>
        <dbReference type="ARBA" id="ARBA00048988"/>
    </source>
</evidence>
<comment type="cofactor">
    <cofactor evidence="14">
        <name>Mg(2+)</name>
        <dbReference type="ChEBI" id="CHEBI:18420"/>
    </cofactor>
</comment>
<keyword evidence="3 14" id="KW-0547">Nucleotide-binding</keyword>
<evidence type="ECO:0000256" key="1">
    <source>
        <dbReference type="ARBA" id="ARBA00009922"/>
    </source>
</evidence>
<proteinExistence type="inferred from homology"/>
<keyword evidence="5 14" id="KW-0378">Hydrolase</keyword>
<dbReference type="GO" id="GO:0043138">
    <property type="term" value="F:3'-5' DNA helicase activity"/>
    <property type="evidence" value="ECO:0007669"/>
    <property type="project" value="UniProtKB-UniRule"/>
</dbReference>
<evidence type="ECO:0000256" key="8">
    <source>
        <dbReference type="ARBA" id="ARBA00022840"/>
    </source>
</evidence>
<protein>
    <recommendedName>
        <fullName evidence="14">ATP-dependent helicase/nuclease subunit A</fullName>
        <ecNumber evidence="14">3.1.-.-</ecNumber>
        <ecNumber evidence="14">5.6.2.4</ecNumber>
    </recommendedName>
    <alternativeName>
        <fullName evidence="14">ATP-dependent helicase/nuclease AddA</fullName>
    </alternativeName>
    <alternativeName>
        <fullName evidence="14">DNA 3'-5' helicase AddA</fullName>
    </alternativeName>
</protein>
<dbReference type="NCBIfam" id="TIGR02785">
    <property type="entry name" value="addA_Gpos"/>
    <property type="match status" value="1"/>
</dbReference>
<dbReference type="InterPro" id="IPR038726">
    <property type="entry name" value="PDDEXK_AddAB-type"/>
</dbReference>
<sequence length="1219" mass="139285">MPKWTEDQNKAIFHHGHDILVSAAAGSGKTTILIERIIEMLKNGENIDNFLVATFTEAAALEMKERLVNRIKELVASGELDDEDKQHLQSQIFKVSVANISTLHAFCLSVIKKFYYVIDLDPSFRLLSDETEKTMMQQRAFDNVRNKYYKKNDADFLDLTENFSNDKTDDGLADTVYKLYDFAITNEDTNGWLNSLTNSYQVGDSLTDSDFYQKSFKPQVVKSLRNLIDEMNSIAERAKDDPLSQNYAPVMNSAVVQILNMIDLLESEKTFDEIREQVLSFKYGRAKPVSKETKELSDDDSILKLVKKQKDDVKTEFEKDIVNSFFIQNEADTLDTIHNAEKIMAKLVEVELAFIKEFNNIKTSEHVLDFNDLEHKAVSILTSEVEGQKIALDFYQNRFHEIMIDEYQDVNAMQENIIQLISNKNNHMFMVGDIKQSIYGFRQAAPYIFTGKYQEFQKEDNPNELIQLSKNFRSSVPVDNFVNTIFKSIFDEQIGDVKYDKSVQLVAGTSFPDDVDADTEMYLLNDDQSTDEMDDSVIENKRISKIRFVAKKIKELKQQNFKVFDGKKGKYRELKYSDIAILARNKNSNTDLISYFAKAEIPVMVTDAQNYFQTTELQIMMSMLEIVDNPRQDIPLVAVLRSPIVGLNEEELAEIRLANKSDDYFTAMRDYITLDSEDIRPKLKYKLAAFFVRLERYRDFANKNSLVKLIWKIYQETGILEYVAGMPGGKQRTANLHALYQRANNYEQNNFKGLHSFIAFIQQMQKMDRDLSQPNSVEATDDTVKVMTIHASKGLEFPVVILLNIDGLFNNMDYVSETLFDSKLGVGINVLDTTTRANVRTIQRAIISDQKKISAVSEEMRLLYVALTRAKQKLILIGHSKDSEKTLSAWDHARREDDGVINAGSRLAARTYQNLIGMSTLSSDERRRVPDSNELVNENCQLHFQFIESDDLKDSVSKKVDSTISEEPSTKIFKDTVNNILGFTYQHQEAVETTAYQSVSEIKGLFADPDDNEMARSEIISDKGRYVLDQFKTPKFLQKTTKVSATDVGSATHLVLQKISLDKSPDAEDFEQLIKNLEDSKVIDPAVGKKINVSSLVQFYQSDLGKLILENKDHVSREYPFSILMPAKKLFKSDNVDNSNDDKILVHGIIDGVIELDTSIIVFDYKTDNVKNGKLKDAIEKYSGQLNLYSEAISSIIKDKKVSGKYLYFLQINQAEKLD</sequence>
<evidence type="ECO:0000256" key="14">
    <source>
        <dbReference type="HAMAP-Rule" id="MF_01451"/>
    </source>
</evidence>
<dbReference type="GO" id="GO:0008408">
    <property type="term" value="F:3'-5' exonuclease activity"/>
    <property type="evidence" value="ECO:0007669"/>
    <property type="project" value="UniProtKB-UniRule"/>
</dbReference>
<comment type="caution">
    <text evidence="18">The sequence shown here is derived from an EMBL/GenBank/DDBJ whole genome shotgun (WGS) entry which is preliminary data.</text>
</comment>
<dbReference type="Proteomes" id="UP000380386">
    <property type="component" value="Unassembled WGS sequence"/>
</dbReference>
<dbReference type="GO" id="GO:0016887">
    <property type="term" value="F:ATP hydrolysis activity"/>
    <property type="evidence" value="ECO:0007669"/>
    <property type="project" value="RHEA"/>
</dbReference>
<evidence type="ECO:0000256" key="2">
    <source>
        <dbReference type="ARBA" id="ARBA00022722"/>
    </source>
</evidence>
<dbReference type="GO" id="GO:0000724">
    <property type="term" value="P:double-strand break repair via homologous recombination"/>
    <property type="evidence" value="ECO:0007669"/>
    <property type="project" value="UniProtKB-UniRule"/>
</dbReference>
<accession>A0A5P0ZEW6</accession>
<dbReference type="InterPro" id="IPR014016">
    <property type="entry name" value="UvrD-like_ATP-bd"/>
</dbReference>
<dbReference type="PANTHER" id="PTHR11070:SF48">
    <property type="entry name" value="ATP-DEPENDENT HELICASE_NUCLEASE SUBUNIT A"/>
    <property type="match status" value="1"/>
</dbReference>
<dbReference type="InterPro" id="IPR011604">
    <property type="entry name" value="PDDEXK-like_dom_sf"/>
</dbReference>
<evidence type="ECO:0000313" key="18">
    <source>
        <dbReference type="EMBL" id="MQS51601.1"/>
    </source>
</evidence>
<dbReference type="InterPro" id="IPR011335">
    <property type="entry name" value="Restrct_endonuc-II-like"/>
</dbReference>
<reference evidence="18 19" key="1">
    <citation type="journal article" date="2019" name="Syst. Appl. Microbiol.">
        <title>Polyphasic characterization of two novel Lactobacillus spp. isolated from blown salami packages: Description of Lactobacillus halodurans sp. nov. and Lactobacillus salsicarnum sp. nov.</title>
        <authorList>
            <person name="Schuster J.A."/>
            <person name="Klingl A."/>
            <person name="Vogel R.F."/>
            <person name="Ehrmann M.A."/>
        </authorList>
    </citation>
    <scope>NUCLEOTIDE SEQUENCE [LARGE SCALE GENOMIC DNA]</scope>
    <source>
        <strain evidence="18 19">TMW 1.2118</strain>
    </source>
</reference>
<feature type="domain" description="UvrD-like helicase C-terminal" evidence="17">
    <location>
        <begin position="502"/>
        <end position="794"/>
    </location>
</feature>
<dbReference type="Gene3D" id="3.90.320.10">
    <property type="match status" value="1"/>
</dbReference>
<keyword evidence="9 14" id="KW-0238">DNA-binding</keyword>
<dbReference type="Pfam" id="PF00580">
    <property type="entry name" value="UvrD-helicase"/>
    <property type="match status" value="1"/>
</dbReference>
<dbReference type="HAMAP" id="MF_01451">
    <property type="entry name" value="AddA"/>
    <property type="match status" value="1"/>
</dbReference>
<feature type="domain" description="UvrD-like helicase ATP-binding" evidence="16">
    <location>
        <begin position="2"/>
        <end position="475"/>
    </location>
</feature>
<keyword evidence="8 14" id="KW-0067">ATP-binding</keyword>
<evidence type="ECO:0000256" key="5">
    <source>
        <dbReference type="ARBA" id="ARBA00022801"/>
    </source>
</evidence>
<evidence type="ECO:0000256" key="3">
    <source>
        <dbReference type="ARBA" id="ARBA00022741"/>
    </source>
</evidence>
<dbReference type="SUPFAM" id="SSF52540">
    <property type="entry name" value="P-loop containing nucleoside triphosphate hydrolases"/>
    <property type="match status" value="1"/>
</dbReference>
<evidence type="ECO:0000256" key="6">
    <source>
        <dbReference type="ARBA" id="ARBA00022806"/>
    </source>
</evidence>
<gene>
    <name evidence="14 18" type="primary">addA</name>
    <name evidence="18" type="ORF">FHL02_01050</name>
</gene>